<dbReference type="Proteomes" id="UP000684084">
    <property type="component" value="Unassembled WGS sequence"/>
</dbReference>
<sequence length="97" mass="11696">MVLGDCYMSWFLTYRVKVDKIWKVTIKEEENETIIHLRIEEEEDFILVDVHIIIRLKEKKVKLILEDGNNMIIEERPIEKGLGWLLELQHRHGRGRI</sequence>
<organism evidence="1 2">
    <name type="scientific">Rhizophagus irregularis</name>
    <dbReference type="NCBI Taxonomy" id="588596"/>
    <lineage>
        <taxon>Eukaryota</taxon>
        <taxon>Fungi</taxon>
        <taxon>Fungi incertae sedis</taxon>
        <taxon>Mucoromycota</taxon>
        <taxon>Glomeromycotina</taxon>
        <taxon>Glomeromycetes</taxon>
        <taxon>Glomerales</taxon>
        <taxon>Glomeraceae</taxon>
        <taxon>Rhizophagus</taxon>
    </lineage>
</organism>
<comment type="caution">
    <text evidence="1">The sequence shown here is derived from an EMBL/GenBank/DDBJ whole genome shotgun (WGS) entry which is preliminary data.</text>
</comment>
<evidence type="ECO:0000313" key="1">
    <source>
        <dbReference type="EMBL" id="CAB5377253.1"/>
    </source>
</evidence>
<gene>
    <name evidence="1" type="ORF">CHRIB12_LOCUS15645</name>
</gene>
<proteinExistence type="predicted"/>
<name>A0A916ECF3_9GLOM</name>
<dbReference type="EMBL" id="CAGKOT010000037">
    <property type="protein sequence ID" value="CAB5377253.1"/>
    <property type="molecule type" value="Genomic_DNA"/>
</dbReference>
<dbReference type="VEuPathDB" id="FungiDB:RhiirFUN_006739"/>
<accession>A0A916ECF3</accession>
<dbReference type="AlphaFoldDB" id="A0A916ECF3"/>
<dbReference type="OrthoDB" id="10338932at2759"/>
<evidence type="ECO:0000313" key="2">
    <source>
        <dbReference type="Proteomes" id="UP000684084"/>
    </source>
</evidence>
<reference evidence="1" key="1">
    <citation type="submission" date="2020-05" db="EMBL/GenBank/DDBJ databases">
        <authorList>
            <person name="Rincon C."/>
            <person name="Sanders R I."/>
            <person name="Robbins C."/>
            <person name="Chaturvedi A."/>
        </authorList>
    </citation>
    <scope>NUCLEOTIDE SEQUENCE</scope>
    <source>
        <strain evidence="1">CHB12</strain>
    </source>
</reference>
<protein>
    <submittedName>
        <fullName evidence="1">Uncharacterized protein</fullName>
    </submittedName>
</protein>